<feature type="domain" description="Peptidase M16 N-terminal" evidence="4">
    <location>
        <begin position="46"/>
        <end position="162"/>
    </location>
</feature>
<dbReference type="PANTHER" id="PTHR11851">
    <property type="entry name" value="METALLOPROTEASE"/>
    <property type="match status" value="1"/>
</dbReference>
<feature type="domain" description="Peptidase M16 C-terminal" evidence="5">
    <location>
        <begin position="204"/>
        <end position="378"/>
    </location>
</feature>
<name>A0A2P7QM90_9SPHN</name>
<keyword evidence="2" id="KW-0378">Hydrolase</keyword>
<proteinExistence type="inferred from homology"/>
<dbReference type="Gene3D" id="3.30.830.10">
    <property type="entry name" value="Metalloenzyme, LuxS/M16 peptidase-like"/>
    <property type="match status" value="4"/>
</dbReference>
<evidence type="ECO:0000256" key="1">
    <source>
        <dbReference type="ARBA" id="ARBA00007261"/>
    </source>
</evidence>
<dbReference type="AlphaFoldDB" id="A0A2P7QM90"/>
<keyword evidence="2" id="KW-0645">Protease</keyword>
<dbReference type="InterPro" id="IPR011249">
    <property type="entry name" value="Metalloenz_LuxS/M16"/>
</dbReference>
<feature type="signal peptide" evidence="3">
    <location>
        <begin position="1"/>
        <end position="21"/>
    </location>
</feature>
<keyword evidence="2" id="KW-0482">Metalloprotease</keyword>
<dbReference type="GO" id="GO:0046872">
    <property type="term" value="F:metal ion binding"/>
    <property type="evidence" value="ECO:0007669"/>
    <property type="project" value="InterPro"/>
</dbReference>
<evidence type="ECO:0000313" key="6">
    <source>
        <dbReference type="EMBL" id="PSJ39082.1"/>
    </source>
</evidence>
<gene>
    <name evidence="6" type="ORF">C7I55_17470</name>
</gene>
<dbReference type="RefSeq" id="WP_106514281.1">
    <property type="nucleotide sequence ID" value="NZ_PXYI01000005.1"/>
</dbReference>
<keyword evidence="3" id="KW-0732">Signal</keyword>
<feature type="chain" id="PRO_5015131124" evidence="3">
    <location>
        <begin position="22"/>
        <end position="913"/>
    </location>
</feature>
<evidence type="ECO:0000256" key="2">
    <source>
        <dbReference type="ARBA" id="ARBA00023049"/>
    </source>
</evidence>
<protein>
    <submittedName>
        <fullName evidence="6">Peptidase M16</fullName>
    </submittedName>
</protein>
<dbReference type="Pfam" id="PF00675">
    <property type="entry name" value="Peptidase_M16"/>
    <property type="match status" value="2"/>
</dbReference>
<comment type="caution">
    <text evidence="6">The sequence shown here is derived from an EMBL/GenBank/DDBJ whole genome shotgun (WGS) entry which is preliminary data.</text>
</comment>
<dbReference type="EMBL" id="PXYI01000005">
    <property type="protein sequence ID" value="PSJ39082.1"/>
    <property type="molecule type" value="Genomic_DNA"/>
</dbReference>
<evidence type="ECO:0000313" key="7">
    <source>
        <dbReference type="Proteomes" id="UP000241167"/>
    </source>
</evidence>
<dbReference type="GO" id="GO:0008237">
    <property type="term" value="F:metallopeptidase activity"/>
    <property type="evidence" value="ECO:0007669"/>
    <property type="project" value="UniProtKB-KW"/>
</dbReference>
<evidence type="ECO:0000259" key="5">
    <source>
        <dbReference type="Pfam" id="PF05193"/>
    </source>
</evidence>
<dbReference type="PANTHER" id="PTHR11851:SF49">
    <property type="entry name" value="MITOCHONDRIAL-PROCESSING PEPTIDASE SUBUNIT ALPHA"/>
    <property type="match status" value="1"/>
</dbReference>
<dbReference type="Proteomes" id="UP000241167">
    <property type="component" value="Unassembled WGS sequence"/>
</dbReference>
<keyword evidence="7" id="KW-1185">Reference proteome</keyword>
<feature type="domain" description="Peptidase M16 N-terminal" evidence="4">
    <location>
        <begin position="485"/>
        <end position="613"/>
    </location>
</feature>
<comment type="similarity">
    <text evidence="1">Belongs to the peptidase M16 family.</text>
</comment>
<dbReference type="InterPro" id="IPR007863">
    <property type="entry name" value="Peptidase_M16_C"/>
</dbReference>
<feature type="domain" description="Peptidase M16 C-terminal" evidence="5">
    <location>
        <begin position="639"/>
        <end position="815"/>
    </location>
</feature>
<evidence type="ECO:0000256" key="3">
    <source>
        <dbReference type="SAM" id="SignalP"/>
    </source>
</evidence>
<dbReference type="InterPro" id="IPR011765">
    <property type="entry name" value="Pept_M16_N"/>
</dbReference>
<evidence type="ECO:0000259" key="4">
    <source>
        <dbReference type="Pfam" id="PF00675"/>
    </source>
</evidence>
<sequence length="913" mass="97934">MKMFTLLATAAAVAVAAPVAAAPAPAPEAAADLVPFQQFTLANGLRVIVHEDHKTPKVAVAVWYHVGSANEPVRKSGFAHLFEHLMFNGSEHHDKEYMPPLQEIGTSGVNGATSLDQTYYYEIVPTGGLERVLWLESDRMGYLLGAVTKAKLDEQRGVVQNEKRLREGQPYGTMDARIAAGLFPTDHPYNHSTIGSMEDLTAASLDDVKQWFRDYYGASNAVVTLSGDVTLAQAKTLAEKYFGSIGAGPPTGRLTAWVPTLERDKSEVMQDAVPQTAITWNWAVPGRGTADATALRMAAHVLGRGKTGRLYRALVQEKQLATSATANFSSYAVAGIFSVDVRLKDGVDRAAAEAAIAEVMGDFLKNGPTPAELKSAKATAYADTARAMESIYVRAMALSDGAIFEGDPGAFQKDDARFAAVEASAVRAATTNWLTKGAYRLTVLPFGTRATIADTADRATIPPLGASPELVLPPTREATLSNGIKVVLAERPGAPLVEMAMVFDAGRAAEQHGKRGIQGFTLGLMDEGTRTLDSQALAERQALLGTRIYGSSDTDTTAFLLSALTRSLPDSVALWADYIRNPGFRPADIERDRALGLSGLAQSLANPDDVAQRAFANLVYGADHAYGVAVSGRGETLKSFTRDDVVAFHESWIRPDNAVIYAAGDTDLATLTAALEKGFGDWKAPARPKGSKALAAVPAATTPRIVLIDKPGAQQSAIRVGQAVLTGLDPKDFDLDAVNDVLGGGFTSRLNMNLREAKGWSYGVNSFVEDSAGPQLFGIATSIQTDKTAEALTEIARELRDIRKDRPATADEIALVVKGQVLGLPGQFDTNQAMVGYLRWVSRFDRPYDYITSLPRRYAALRPETITSTASALLNPDAMTWVVVGDLSKMEAKVRSLNLGTVEIWDAEGRKLR</sequence>
<organism evidence="6 7">
    <name type="scientific">Allosphingosinicella deserti</name>
    <dbReference type="NCBI Taxonomy" id="2116704"/>
    <lineage>
        <taxon>Bacteria</taxon>
        <taxon>Pseudomonadati</taxon>
        <taxon>Pseudomonadota</taxon>
        <taxon>Alphaproteobacteria</taxon>
        <taxon>Sphingomonadales</taxon>
        <taxon>Sphingomonadaceae</taxon>
        <taxon>Allosphingosinicella</taxon>
    </lineage>
</organism>
<reference evidence="6 7" key="1">
    <citation type="submission" date="2018-03" db="EMBL/GenBank/DDBJ databases">
        <title>The draft genome of Sphingosinicella sp. GL-C-18.</title>
        <authorList>
            <person name="Liu L."/>
            <person name="Li L."/>
            <person name="Liang L."/>
            <person name="Zhang X."/>
            <person name="Wang T."/>
        </authorList>
    </citation>
    <scope>NUCLEOTIDE SEQUENCE [LARGE SCALE GENOMIC DNA]</scope>
    <source>
        <strain evidence="6 7">GL-C-18</strain>
    </source>
</reference>
<accession>A0A2P7QM90</accession>
<dbReference type="OrthoDB" id="9811314at2"/>
<dbReference type="InterPro" id="IPR050361">
    <property type="entry name" value="MPP/UQCRC_Complex"/>
</dbReference>
<dbReference type="Pfam" id="PF05193">
    <property type="entry name" value="Peptidase_M16_C"/>
    <property type="match status" value="2"/>
</dbReference>
<dbReference type="SUPFAM" id="SSF63411">
    <property type="entry name" value="LuxS/MPP-like metallohydrolase"/>
    <property type="match status" value="4"/>
</dbReference>